<gene>
    <name evidence="2" type="ORF">GGQ72_002108</name>
</gene>
<dbReference type="EMBL" id="JACIEC010000001">
    <property type="protein sequence ID" value="MBB4143609.1"/>
    <property type="molecule type" value="Genomic_DNA"/>
</dbReference>
<evidence type="ECO:0000313" key="2">
    <source>
        <dbReference type="EMBL" id="MBB4143609.1"/>
    </source>
</evidence>
<evidence type="ECO:0000313" key="3">
    <source>
        <dbReference type="Proteomes" id="UP000519897"/>
    </source>
</evidence>
<feature type="chain" id="PRO_5030942439" description="DUF1579 domain-containing protein" evidence="1">
    <location>
        <begin position="22"/>
        <end position="167"/>
    </location>
</feature>
<keyword evidence="1" id="KW-0732">Signal</keyword>
<dbReference type="Proteomes" id="UP000519897">
    <property type="component" value="Unassembled WGS sequence"/>
</dbReference>
<name>A0A7W6PR71_9HYPH</name>
<protein>
    <recommendedName>
        <fullName evidence="4">DUF1579 domain-containing protein</fullName>
    </recommendedName>
</protein>
<keyword evidence="3" id="KW-1185">Reference proteome</keyword>
<dbReference type="AlphaFoldDB" id="A0A7W6PR71"/>
<comment type="caution">
    <text evidence="2">The sequence shown here is derived from an EMBL/GenBank/DDBJ whole genome shotgun (WGS) entry which is preliminary data.</text>
</comment>
<evidence type="ECO:0000256" key="1">
    <source>
        <dbReference type="SAM" id="SignalP"/>
    </source>
</evidence>
<dbReference type="RefSeq" id="WP_062555060.1">
    <property type="nucleotide sequence ID" value="NZ_CP049250.1"/>
</dbReference>
<reference evidence="2 3" key="1">
    <citation type="submission" date="2020-08" db="EMBL/GenBank/DDBJ databases">
        <title>Genomic Encyclopedia of Type Strains, Phase IV (KMG-IV): sequencing the most valuable type-strain genomes for metagenomic binning, comparative biology and taxonomic classification.</title>
        <authorList>
            <person name="Goeker M."/>
        </authorList>
    </citation>
    <scope>NUCLEOTIDE SEQUENCE [LARGE SCALE GENOMIC DNA]</scope>
    <source>
        <strain evidence="2 3">DSM 29514</strain>
    </source>
</reference>
<accession>A0A7W6PR71</accession>
<proteinExistence type="predicted"/>
<evidence type="ECO:0008006" key="4">
    <source>
        <dbReference type="Google" id="ProtNLM"/>
    </source>
</evidence>
<sequence length="167" mass="17946">MKLLITTVLAFSCLSIETAFASEEQFLKSIEGRWTGGGLVLRELGGQKVNVTCNMQSKANASRFQMDGSCRALVVISRGFNANVTASGARYSGTYVGVSGKPSTLVGSRSGNTISFDVTWANVVYGDRKARMEVRKVGANGLQIRTIDKDPKSGRSIVTTQLNLKKS</sequence>
<organism evidence="2 3">
    <name type="scientific">Rhizobium rhizoryzae</name>
    <dbReference type="NCBI Taxonomy" id="451876"/>
    <lineage>
        <taxon>Bacteria</taxon>
        <taxon>Pseudomonadati</taxon>
        <taxon>Pseudomonadota</taxon>
        <taxon>Alphaproteobacteria</taxon>
        <taxon>Hyphomicrobiales</taxon>
        <taxon>Rhizobiaceae</taxon>
        <taxon>Rhizobium/Agrobacterium group</taxon>
        <taxon>Rhizobium</taxon>
    </lineage>
</organism>
<feature type="signal peptide" evidence="1">
    <location>
        <begin position="1"/>
        <end position="21"/>
    </location>
</feature>